<sequence length="204" mass="21042">MRIAAPVLTVTTLLICPAPEAFAAGGASFDCAAATTVAERGICAAPPLAMLDGVLGGLYARAKAAPGAPATLTEDQRAWMARRDDCWKTGAPELCAKQEYVKRIAALAAGGPAVIGDAPIVGPLAVTCDEIDAPMAAVFINTDPGFLSLAWGDMSLVLNQTISASGARFSDEDDGGHYIFWEKGREATFEGPALMAPAQCTLAE</sequence>
<comment type="caution">
    <text evidence="7">The sequence shown here is derived from an EMBL/GenBank/DDBJ whole genome shotgun (WGS) entry which is preliminary data.</text>
</comment>
<protein>
    <recommendedName>
        <fullName evidence="6">C-type lysozyme inhibitor domain-containing protein</fullName>
    </recommendedName>
</protein>
<gene>
    <name evidence="7" type="ORF">DI556_12265</name>
</gene>
<evidence type="ECO:0000256" key="1">
    <source>
        <dbReference type="ARBA" id="ARBA00022729"/>
    </source>
</evidence>
<organism evidence="7 8">
    <name type="scientific">Rhodovulum sulfidophilum</name>
    <name type="common">Rhodobacter sulfidophilus</name>
    <dbReference type="NCBI Taxonomy" id="35806"/>
    <lineage>
        <taxon>Bacteria</taxon>
        <taxon>Pseudomonadati</taxon>
        <taxon>Pseudomonadota</taxon>
        <taxon>Alphaproteobacteria</taxon>
        <taxon>Rhodobacterales</taxon>
        <taxon>Paracoccaceae</taxon>
        <taxon>Rhodovulum</taxon>
    </lineage>
</organism>
<dbReference type="PANTHER" id="PTHR37549:SF1">
    <property type="entry name" value="LIPOPROTEIN LPRI"/>
    <property type="match status" value="1"/>
</dbReference>
<feature type="signal peptide" evidence="5">
    <location>
        <begin position="1"/>
        <end position="23"/>
    </location>
</feature>
<dbReference type="AlphaFoldDB" id="A0A2W5N8F3"/>
<dbReference type="GO" id="GO:0005576">
    <property type="term" value="C:extracellular region"/>
    <property type="evidence" value="ECO:0007669"/>
    <property type="project" value="TreeGrafter"/>
</dbReference>
<dbReference type="InterPro" id="IPR036328">
    <property type="entry name" value="MliC_sf"/>
</dbReference>
<dbReference type="Pfam" id="PF09864">
    <property type="entry name" value="MliC"/>
    <property type="match status" value="1"/>
</dbReference>
<evidence type="ECO:0000256" key="4">
    <source>
        <dbReference type="ARBA" id="ARBA00023288"/>
    </source>
</evidence>
<dbReference type="Gene3D" id="2.40.128.200">
    <property type="match status" value="1"/>
</dbReference>
<name>A0A2W5N8F3_RHOSU</name>
<feature type="domain" description="C-type lysozyme inhibitor" evidence="6">
    <location>
        <begin position="127"/>
        <end position="190"/>
    </location>
</feature>
<feature type="chain" id="PRO_5016114946" description="C-type lysozyme inhibitor domain-containing protein" evidence="5">
    <location>
        <begin position="24"/>
        <end position="204"/>
    </location>
</feature>
<evidence type="ECO:0000256" key="2">
    <source>
        <dbReference type="ARBA" id="ARBA00023136"/>
    </source>
</evidence>
<reference evidence="7 8" key="1">
    <citation type="submission" date="2017-08" db="EMBL/GenBank/DDBJ databases">
        <title>Infants hospitalized years apart are colonized by the same room-sourced microbial strains.</title>
        <authorList>
            <person name="Brooks B."/>
            <person name="Olm M.R."/>
            <person name="Firek B.A."/>
            <person name="Baker R."/>
            <person name="Thomas B.C."/>
            <person name="Morowitz M.J."/>
            <person name="Banfield J.F."/>
        </authorList>
    </citation>
    <scope>NUCLEOTIDE SEQUENCE [LARGE SCALE GENOMIC DNA]</scope>
    <source>
        <strain evidence="7">S2_005_002_R2_34</strain>
    </source>
</reference>
<dbReference type="InterPro" id="IPR018660">
    <property type="entry name" value="MliC"/>
</dbReference>
<evidence type="ECO:0000256" key="5">
    <source>
        <dbReference type="SAM" id="SignalP"/>
    </source>
</evidence>
<keyword evidence="1 5" id="KW-0732">Signal</keyword>
<evidence type="ECO:0000256" key="3">
    <source>
        <dbReference type="ARBA" id="ARBA00023139"/>
    </source>
</evidence>
<keyword evidence="2" id="KW-0472">Membrane</keyword>
<keyword evidence="3" id="KW-0564">Palmitate</keyword>
<dbReference type="EMBL" id="QFPW01000008">
    <property type="protein sequence ID" value="PZQ49314.1"/>
    <property type="molecule type" value="Genomic_DNA"/>
</dbReference>
<dbReference type="InterPro" id="IPR052755">
    <property type="entry name" value="Lysozyme_Inhibitor_LprI"/>
</dbReference>
<evidence type="ECO:0000259" key="6">
    <source>
        <dbReference type="Pfam" id="PF09864"/>
    </source>
</evidence>
<dbReference type="SUPFAM" id="SSF141488">
    <property type="entry name" value="YdhA-like"/>
    <property type="match status" value="1"/>
</dbReference>
<accession>A0A2W5N8F3</accession>
<evidence type="ECO:0000313" key="8">
    <source>
        <dbReference type="Proteomes" id="UP000249185"/>
    </source>
</evidence>
<evidence type="ECO:0000313" key="7">
    <source>
        <dbReference type="EMBL" id="PZQ49314.1"/>
    </source>
</evidence>
<keyword evidence="4" id="KW-0449">Lipoprotein</keyword>
<dbReference type="Proteomes" id="UP000249185">
    <property type="component" value="Unassembled WGS sequence"/>
</dbReference>
<dbReference type="PANTHER" id="PTHR37549">
    <property type="entry name" value="LIPOPROTEIN LPRI"/>
    <property type="match status" value="1"/>
</dbReference>
<proteinExistence type="predicted"/>